<keyword evidence="4 7" id="KW-0812">Transmembrane</keyword>
<evidence type="ECO:0000313" key="8">
    <source>
        <dbReference type="EMBL" id="WLR41509.1"/>
    </source>
</evidence>
<comment type="subcellular location">
    <subcellularLocation>
        <location evidence="1">Cell membrane</location>
        <topology evidence="1">Multi-pass membrane protein</topology>
    </subcellularLocation>
</comment>
<evidence type="ECO:0000256" key="6">
    <source>
        <dbReference type="ARBA" id="ARBA00023136"/>
    </source>
</evidence>
<dbReference type="CDD" id="cd06853">
    <property type="entry name" value="GT_WecA_like"/>
    <property type="match status" value="1"/>
</dbReference>
<feature type="transmembrane region" description="Helical" evidence="7">
    <location>
        <begin position="160"/>
        <end position="179"/>
    </location>
</feature>
<dbReference type="EC" id="2.7.8.-" evidence="8"/>
<evidence type="ECO:0000313" key="9">
    <source>
        <dbReference type="Proteomes" id="UP001197974"/>
    </source>
</evidence>
<feature type="transmembrane region" description="Helical" evidence="7">
    <location>
        <begin position="102"/>
        <end position="124"/>
    </location>
</feature>
<dbReference type="RefSeq" id="WP_226541655.1">
    <property type="nucleotide sequence ID" value="NZ_CP129013.1"/>
</dbReference>
<protein>
    <submittedName>
        <fullName evidence="8">MraY family glycosyltransferase</fullName>
        <ecNumber evidence="8">2.7.8.-</ecNumber>
    </submittedName>
</protein>
<evidence type="ECO:0000256" key="3">
    <source>
        <dbReference type="ARBA" id="ARBA00022679"/>
    </source>
</evidence>
<feature type="transmembrane region" description="Helical" evidence="7">
    <location>
        <begin position="185"/>
        <end position="205"/>
    </location>
</feature>
<keyword evidence="2" id="KW-1003">Cell membrane</keyword>
<dbReference type="PROSITE" id="PS01348">
    <property type="entry name" value="MRAY_2"/>
    <property type="match status" value="1"/>
</dbReference>
<dbReference type="PANTHER" id="PTHR22926:SF3">
    <property type="entry name" value="UNDECAPRENYL-PHOSPHATE ALPHA-N-ACETYLGLUCOSAMINYL 1-PHOSPHATE TRANSFERASE"/>
    <property type="match status" value="1"/>
</dbReference>
<gene>
    <name evidence="8" type="ORF">LC087_11475</name>
</gene>
<keyword evidence="6 7" id="KW-0472">Membrane</keyword>
<keyword evidence="9" id="KW-1185">Reference proteome</keyword>
<feature type="transmembrane region" description="Helical" evidence="7">
    <location>
        <begin position="72"/>
        <end position="90"/>
    </location>
</feature>
<proteinExistence type="predicted"/>
<dbReference type="InterPro" id="IPR000715">
    <property type="entry name" value="Glycosyl_transferase_4"/>
</dbReference>
<evidence type="ECO:0000256" key="2">
    <source>
        <dbReference type="ARBA" id="ARBA00022475"/>
    </source>
</evidence>
<reference evidence="8 9" key="1">
    <citation type="submission" date="2023-06" db="EMBL/GenBank/DDBJ databases">
        <title>Five Gram-positive bacteria isolated from mangrove sediments in Shenzhen, Guangdong, China.</title>
        <authorList>
            <person name="Yu S."/>
            <person name="Zheng W."/>
            <person name="Huang Y."/>
        </authorList>
    </citation>
    <scope>NUCLEOTIDE SEQUENCE [LARGE SCALE GENOMIC DNA]</scope>
    <source>
        <strain evidence="8 9">SaN35-3</strain>
    </source>
</reference>
<dbReference type="PANTHER" id="PTHR22926">
    <property type="entry name" value="PHOSPHO-N-ACETYLMURAMOYL-PENTAPEPTIDE-TRANSFERASE"/>
    <property type="match status" value="1"/>
</dbReference>
<organism evidence="8 9">
    <name type="scientific">Bacillus carboniphilus</name>
    <dbReference type="NCBI Taxonomy" id="86663"/>
    <lineage>
        <taxon>Bacteria</taxon>
        <taxon>Bacillati</taxon>
        <taxon>Bacillota</taxon>
        <taxon>Bacilli</taxon>
        <taxon>Bacillales</taxon>
        <taxon>Bacillaceae</taxon>
        <taxon>Bacillus</taxon>
    </lineage>
</organism>
<feature type="transmembrane region" description="Helical" evidence="7">
    <location>
        <begin position="130"/>
        <end position="148"/>
    </location>
</feature>
<feature type="transmembrane region" description="Helical" evidence="7">
    <location>
        <begin position="217"/>
        <end position="234"/>
    </location>
</feature>
<accession>A0ABY9JQ32</accession>
<feature type="transmembrane region" description="Helical" evidence="7">
    <location>
        <begin position="6"/>
        <end position="26"/>
    </location>
</feature>
<evidence type="ECO:0000256" key="7">
    <source>
        <dbReference type="SAM" id="Phobius"/>
    </source>
</evidence>
<evidence type="ECO:0000256" key="1">
    <source>
        <dbReference type="ARBA" id="ARBA00004651"/>
    </source>
</evidence>
<dbReference type="Pfam" id="PF00953">
    <property type="entry name" value="Glycos_transf_4"/>
    <property type="match status" value="1"/>
</dbReference>
<keyword evidence="3 8" id="KW-0808">Transferase</keyword>
<feature type="transmembrane region" description="Helical" evidence="7">
    <location>
        <begin position="290"/>
        <end position="308"/>
    </location>
</feature>
<evidence type="ECO:0000256" key="4">
    <source>
        <dbReference type="ARBA" id="ARBA00022692"/>
    </source>
</evidence>
<feature type="transmembrane region" description="Helical" evidence="7">
    <location>
        <begin position="47"/>
        <end position="66"/>
    </location>
</feature>
<dbReference type="Proteomes" id="UP001197974">
    <property type="component" value="Chromosome"/>
</dbReference>
<keyword evidence="5 7" id="KW-1133">Transmembrane helix</keyword>
<dbReference type="GO" id="GO:0016740">
    <property type="term" value="F:transferase activity"/>
    <property type="evidence" value="ECO:0007669"/>
    <property type="project" value="UniProtKB-KW"/>
</dbReference>
<feature type="transmembrane region" description="Helical" evidence="7">
    <location>
        <begin position="314"/>
        <end position="338"/>
    </location>
</feature>
<sequence>MYSLADYITAFIISLTVSIIVTPFVMKFARRFGFIDHPNYRKVHSRVMPRLGGASIVIGTLSGLLYLHELIIHLWPMIIGASIILLVGTLDDKYTLNAKTKFIGQLSASCIVSLSGITIDFITLPFSSERIYLGIFSYILTIVWIVGITNSINLIDGLDGLASGVSIIAMTSILCLATLNSQFLIISLTTILIGSTLGFLIYNFYPAKIFMGDTGSLFLGYCISIISLLGLYKSVTIFSLVIPIIVLAIPIFDTFFAILRRLLNKQKILDPDKSHLHHRLLQLGFSHKQTVLIIYAIGTFFGISAIIFSRSTLWGSFIFVVFLTFTIQITAELIGLIGKHQPLLTMFKKLKD</sequence>
<dbReference type="InterPro" id="IPR018480">
    <property type="entry name" value="PNAcMuramoyl-5peptid_Trfase_CS"/>
</dbReference>
<evidence type="ECO:0000256" key="5">
    <source>
        <dbReference type="ARBA" id="ARBA00022989"/>
    </source>
</evidence>
<feature type="transmembrane region" description="Helical" evidence="7">
    <location>
        <begin position="240"/>
        <end position="259"/>
    </location>
</feature>
<name>A0ABY9JQ32_9BACI</name>
<dbReference type="EMBL" id="CP129013">
    <property type="protein sequence ID" value="WLR41509.1"/>
    <property type="molecule type" value="Genomic_DNA"/>
</dbReference>